<dbReference type="InterPro" id="IPR038883">
    <property type="entry name" value="AN11006-like"/>
</dbReference>
<evidence type="ECO:0000313" key="3">
    <source>
        <dbReference type="Proteomes" id="UP001446871"/>
    </source>
</evidence>
<proteinExistence type="predicted"/>
<reference evidence="2 3" key="1">
    <citation type="submission" date="2023-01" db="EMBL/GenBank/DDBJ databases">
        <title>Analysis of 21 Apiospora genomes using comparative genomics revels a genus with tremendous synthesis potential of carbohydrate active enzymes and secondary metabolites.</title>
        <authorList>
            <person name="Sorensen T."/>
        </authorList>
    </citation>
    <scope>NUCLEOTIDE SEQUENCE [LARGE SCALE GENOMIC DNA]</scope>
    <source>
        <strain evidence="2 3">CBS 83171</strain>
    </source>
</reference>
<evidence type="ECO:0000313" key="2">
    <source>
        <dbReference type="EMBL" id="KAK8059271.1"/>
    </source>
</evidence>
<gene>
    <name evidence="2" type="ORF">PG996_009201</name>
</gene>
<dbReference type="EMBL" id="JAQQWM010000006">
    <property type="protein sequence ID" value="KAK8059271.1"/>
    <property type="molecule type" value="Genomic_DNA"/>
</dbReference>
<protein>
    <submittedName>
        <fullName evidence="2">Uncharacterized protein</fullName>
    </submittedName>
</protein>
<feature type="region of interest" description="Disordered" evidence="1">
    <location>
        <begin position="268"/>
        <end position="293"/>
    </location>
</feature>
<dbReference type="Proteomes" id="UP001446871">
    <property type="component" value="Unassembled WGS sequence"/>
</dbReference>
<organism evidence="2 3">
    <name type="scientific">Apiospora saccharicola</name>
    <dbReference type="NCBI Taxonomy" id="335842"/>
    <lineage>
        <taxon>Eukaryota</taxon>
        <taxon>Fungi</taxon>
        <taxon>Dikarya</taxon>
        <taxon>Ascomycota</taxon>
        <taxon>Pezizomycotina</taxon>
        <taxon>Sordariomycetes</taxon>
        <taxon>Xylariomycetidae</taxon>
        <taxon>Amphisphaeriales</taxon>
        <taxon>Apiosporaceae</taxon>
        <taxon>Apiospora</taxon>
    </lineage>
</organism>
<dbReference type="PANTHER" id="PTHR42085:SF2">
    <property type="entry name" value="F-BOX DOMAIN-CONTAINING PROTEIN"/>
    <property type="match status" value="1"/>
</dbReference>
<accession>A0ABR1UMH8</accession>
<evidence type="ECO:0000256" key="1">
    <source>
        <dbReference type="SAM" id="MobiDB-lite"/>
    </source>
</evidence>
<comment type="caution">
    <text evidence="2">The sequence shown here is derived from an EMBL/GenBank/DDBJ whole genome shotgun (WGS) entry which is preliminary data.</text>
</comment>
<sequence>MDFFSFPGEVRNMIYEELLVDTETTIRISVDPPWRPRKPRFFGNRGEAKRGLRLEPVILRLNKQTKAEGSPILYSQNRFDLRNRHGRPVIIEHRCETMLALFARTIGRENAQCIRHVTIQFPHLSQADGGTLGSTRPRTKLTWLTEPPHIVHLLASEYGNVETVEFHLGQDGQVWGPGVECARETDRVVASIDMELRSMLPSLKNITVNTWEAYDEHGVDRPWKLVTIALRESMAGIGWTLEKVPVYSPHFNYWGYWTQNYNRPPWDEHYSPYGDNSSDEDCDENKQDEDHNEQLQHDEHHYDQLQQDDEYYTQFEQGDECYTRAGRRRLRARRANRWRL</sequence>
<name>A0ABR1UMH8_9PEZI</name>
<feature type="compositionally biased region" description="Basic and acidic residues" evidence="1">
    <location>
        <begin position="284"/>
        <end position="293"/>
    </location>
</feature>
<keyword evidence="3" id="KW-1185">Reference proteome</keyword>
<dbReference type="PANTHER" id="PTHR42085">
    <property type="entry name" value="F-BOX DOMAIN-CONTAINING PROTEIN"/>
    <property type="match status" value="1"/>
</dbReference>